<name>A0AAD7CSU3_MYCRO</name>
<proteinExistence type="predicted"/>
<evidence type="ECO:0000313" key="2">
    <source>
        <dbReference type="EMBL" id="KAJ7661201.1"/>
    </source>
</evidence>
<feature type="region of interest" description="Disordered" evidence="1">
    <location>
        <begin position="134"/>
        <end position="164"/>
    </location>
</feature>
<organism evidence="2 3">
    <name type="scientific">Mycena rosella</name>
    <name type="common">Pink bonnet</name>
    <name type="synonym">Agaricus rosellus</name>
    <dbReference type="NCBI Taxonomy" id="1033263"/>
    <lineage>
        <taxon>Eukaryota</taxon>
        <taxon>Fungi</taxon>
        <taxon>Dikarya</taxon>
        <taxon>Basidiomycota</taxon>
        <taxon>Agaricomycotina</taxon>
        <taxon>Agaricomycetes</taxon>
        <taxon>Agaricomycetidae</taxon>
        <taxon>Agaricales</taxon>
        <taxon>Marasmiineae</taxon>
        <taxon>Mycenaceae</taxon>
        <taxon>Mycena</taxon>
    </lineage>
</organism>
<gene>
    <name evidence="2" type="ORF">B0H17DRAFT_1144720</name>
</gene>
<accession>A0AAD7CSU3</accession>
<dbReference type="EMBL" id="JARKIE010000251">
    <property type="protein sequence ID" value="KAJ7661201.1"/>
    <property type="molecule type" value="Genomic_DNA"/>
</dbReference>
<protein>
    <submittedName>
        <fullName evidence="2">Uncharacterized protein</fullName>
    </submittedName>
</protein>
<evidence type="ECO:0000313" key="3">
    <source>
        <dbReference type="Proteomes" id="UP001221757"/>
    </source>
</evidence>
<dbReference type="Proteomes" id="UP001221757">
    <property type="component" value="Unassembled WGS sequence"/>
</dbReference>
<reference evidence="2" key="1">
    <citation type="submission" date="2023-03" db="EMBL/GenBank/DDBJ databases">
        <title>Massive genome expansion in bonnet fungi (Mycena s.s.) driven by repeated elements and novel gene families across ecological guilds.</title>
        <authorList>
            <consortium name="Lawrence Berkeley National Laboratory"/>
            <person name="Harder C.B."/>
            <person name="Miyauchi S."/>
            <person name="Viragh M."/>
            <person name="Kuo A."/>
            <person name="Thoen E."/>
            <person name="Andreopoulos B."/>
            <person name="Lu D."/>
            <person name="Skrede I."/>
            <person name="Drula E."/>
            <person name="Henrissat B."/>
            <person name="Morin E."/>
            <person name="Kohler A."/>
            <person name="Barry K."/>
            <person name="LaButti K."/>
            <person name="Morin E."/>
            <person name="Salamov A."/>
            <person name="Lipzen A."/>
            <person name="Mereny Z."/>
            <person name="Hegedus B."/>
            <person name="Baldrian P."/>
            <person name="Stursova M."/>
            <person name="Weitz H."/>
            <person name="Taylor A."/>
            <person name="Grigoriev I.V."/>
            <person name="Nagy L.G."/>
            <person name="Martin F."/>
            <person name="Kauserud H."/>
        </authorList>
    </citation>
    <scope>NUCLEOTIDE SEQUENCE</scope>
    <source>
        <strain evidence="2">CBHHK067</strain>
    </source>
</reference>
<keyword evidence="3" id="KW-1185">Reference proteome</keyword>
<sequence>MRSYPPMRADVPRALVAHTPDAVQWGPTALAMEVGAGQRDVLKSGAMRRSTNARAGEHTFARTLFLCYIALAVLDDSTIAPVALSDVVARAVSSRIHVSDPELDVGGRMRACARRRARGVRGVCTPGCKAAGVRPAGRHPVRAGGESGVDGARDPDEGPRISSSSELNMDKLRLTIISLVYKYTMELSSTADEKKRRVPEIIVRITVLSQPAGGAFRRGGAESGNIMPGD</sequence>
<dbReference type="AlphaFoldDB" id="A0AAD7CSU3"/>
<comment type="caution">
    <text evidence="2">The sequence shown here is derived from an EMBL/GenBank/DDBJ whole genome shotgun (WGS) entry which is preliminary data.</text>
</comment>
<evidence type="ECO:0000256" key="1">
    <source>
        <dbReference type="SAM" id="MobiDB-lite"/>
    </source>
</evidence>